<dbReference type="GO" id="GO:0005737">
    <property type="term" value="C:cytoplasm"/>
    <property type="evidence" value="ECO:0007669"/>
    <property type="project" value="TreeGrafter"/>
</dbReference>
<dbReference type="RefSeq" id="WP_054493361.1">
    <property type="nucleotide sequence ID" value="NZ_BBZA01000164.1"/>
</dbReference>
<feature type="domain" description="Topo IIA-type catalytic" evidence="9">
    <location>
        <begin position="33"/>
        <end position="513"/>
    </location>
</feature>
<dbReference type="InterPro" id="IPR013758">
    <property type="entry name" value="Topo_IIA_A/C_ab"/>
</dbReference>
<dbReference type="NCBIfam" id="NF004043">
    <property type="entry name" value="PRK05560.1"/>
    <property type="match status" value="1"/>
</dbReference>
<reference evidence="11" key="1">
    <citation type="submission" date="2015-08" db="EMBL/GenBank/DDBJ databases">
        <title>Draft Genome Sequence of a Heterotrophic Facultative Anaerobic Bacterium Ardenticatena maritima Strain 110S.</title>
        <authorList>
            <person name="Kawaichi S."/>
            <person name="Yoshida T."/>
            <person name="Sako Y."/>
            <person name="Nakamura R."/>
        </authorList>
    </citation>
    <scope>NUCLEOTIDE SEQUENCE [LARGE SCALE GENOMIC DNA]</scope>
    <source>
        <strain evidence="11">110S</strain>
    </source>
</reference>
<name>A0A0M8KA27_9CHLR</name>
<dbReference type="GO" id="GO:0034335">
    <property type="term" value="F:DNA negative supercoiling activity"/>
    <property type="evidence" value="ECO:0007669"/>
    <property type="project" value="UniProtKB-ARBA"/>
</dbReference>
<dbReference type="GO" id="GO:0009330">
    <property type="term" value="C:DNA topoisomerase type II (double strand cut, ATP-hydrolyzing) complex"/>
    <property type="evidence" value="ECO:0007669"/>
    <property type="project" value="TreeGrafter"/>
</dbReference>
<dbReference type="AlphaFoldDB" id="A0A0M8KA27"/>
<evidence type="ECO:0000313" key="10">
    <source>
        <dbReference type="EMBL" id="GAP63539.1"/>
    </source>
</evidence>
<feature type="region of interest" description="Disordered" evidence="8">
    <location>
        <begin position="815"/>
        <end position="886"/>
    </location>
</feature>
<dbReference type="GO" id="GO:0006265">
    <property type="term" value="P:DNA topological change"/>
    <property type="evidence" value="ECO:0007669"/>
    <property type="project" value="UniProtKB-UniRule"/>
</dbReference>
<keyword evidence="11" id="KW-1185">Reference proteome</keyword>
<comment type="similarity">
    <text evidence="2">Belongs to the type II topoisomerase GyrA/ParC subunit family.</text>
</comment>
<gene>
    <name evidence="10" type="primary">gyrA</name>
    <name evidence="10" type="ORF">ARMA_1962</name>
</gene>
<dbReference type="Pfam" id="PF03989">
    <property type="entry name" value="DNA_gyraseA_C"/>
    <property type="match status" value="3"/>
</dbReference>
<evidence type="ECO:0000256" key="7">
    <source>
        <dbReference type="PROSITE-ProRule" id="PRU01384"/>
    </source>
</evidence>
<evidence type="ECO:0000256" key="2">
    <source>
        <dbReference type="ARBA" id="ARBA00008263"/>
    </source>
</evidence>
<organism evidence="10 11">
    <name type="scientific">Ardenticatena maritima</name>
    <dbReference type="NCBI Taxonomy" id="872965"/>
    <lineage>
        <taxon>Bacteria</taxon>
        <taxon>Bacillati</taxon>
        <taxon>Chloroflexota</taxon>
        <taxon>Ardenticatenia</taxon>
        <taxon>Ardenticatenales</taxon>
        <taxon>Ardenticatenaceae</taxon>
        <taxon>Ardenticatena</taxon>
    </lineage>
</organism>
<protein>
    <recommendedName>
        <fullName evidence="3">DNA topoisomerase (ATP-hydrolyzing)</fullName>
        <ecNumber evidence="3">5.6.2.2</ecNumber>
    </recommendedName>
</protein>
<dbReference type="NCBIfam" id="TIGR01063">
    <property type="entry name" value="gyrA"/>
    <property type="match status" value="1"/>
</dbReference>
<evidence type="ECO:0000259" key="9">
    <source>
        <dbReference type="PROSITE" id="PS52040"/>
    </source>
</evidence>
<dbReference type="Pfam" id="PF00521">
    <property type="entry name" value="DNA_topoisoIV"/>
    <property type="match status" value="1"/>
</dbReference>
<dbReference type="InterPro" id="IPR050220">
    <property type="entry name" value="Type_II_DNA_Topoisomerases"/>
</dbReference>
<dbReference type="GO" id="GO:0005524">
    <property type="term" value="F:ATP binding"/>
    <property type="evidence" value="ECO:0007669"/>
    <property type="project" value="InterPro"/>
</dbReference>
<evidence type="ECO:0000256" key="6">
    <source>
        <dbReference type="ARBA" id="ARBA00023235"/>
    </source>
</evidence>
<evidence type="ECO:0000313" key="11">
    <source>
        <dbReference type="Proteomes" id="UP000037784"/>
    </source>
</evidence>
<dbReference type="PROSITE" id="PS52040">
    <property type="entry name" value="TOPO_IIA"/>
    <property type="match status" value="1"/>
</dbReference>
<keyword evidence="5 7" id="KW-0238">DNA-binding</keyword>
<evidence type="ECO:0000256" key="5">
    <source>
        <dbReference type="ARBA" id="ARBA00023125"/>
    </source>
</evidence>
<dbReference type="NCBIfam" id="NF004044">
    <property type="entry name" value="PRK05561.1"/>
    <property type="match status" value="1"/>
</dbReference>
<feature type="compositionally biased region" description="Basic residues" evidence="8">
    <location>
        <begin position="864"/>
        <end position="886"/>
    </location>
</feature>
<dbReference type="PANTHER" id="PTHR43493">
    <property type="entry name" value="DNA GYRASE/TOPOISOMERASE SUBUNIT A"/>
    <property type="match status" value="1"/>
</dbReference>
<dbReference type="EMBL" id="BBZA01000164">
    <property type="protein sequence ID" value="GAP63539.1"/>
    <property type="molecule type" value="Genomic_DNA"/>
</dbReference>
<keyword evidence="6 7" id="KW-0413">Isomerase</keyword>
<dbReference type="InterPro" id="IPR006691">
    <property type="entry name" value="GyrA/parC_rep"/>
</dbReference>
<dbReference type="FunFam" id="1.10.268.10:FF:000001">
    <property type="entry name" value="DNA gyrase subunit A"/>
    <property type="match status" value="1"/>
</dbReference>
<comment type="catalytic activity">
    <reaction evidence="1 7">
        <text>ATP-dependent breakage, passage and rejoining of double-stranded DNA.</text>
        <dbReference type="EC" id="5.6.2.2"/>
    </reaction>
</comment>
<dbReference type="InterPro" id="IPR013757">
    <property type="entry name" value="Topo_IIA_A_a_sf"/>
</dbReference>
<dbReference type="SUPFAM" id="SSF101904">
    <property type="entry name" value="GyrA/ParC C-terminal domain-like"/>
    <property type="match status" value="1"/>
</dbReference>
<dbReference type="PANTHER" id="PTHR43493:SF5">
    <property type="entry name" value="DNA GYRASE SUBUNIT A, CHLOROPLASTIC_MITOCHONDRIAL"/>
    <property type="match status" value="1"/>
</dbReference>
<feature type="compositionally biased region" description="Basic residues" evidence="8">
    <location>
        <begin position="846"/>
        <end position="855"/>
    </location>
</feature>
<dbReference type="InterPro" id="IPR013760">
    <property type="entry name" value="Topo_IIA-like_dom_sf"/>
</dbReference>
<dbReference type="Gene3D" id="1.10.268.10">
    <property type="entry name" value="Topoisomerase, domain 3"/>
    <property type="match status" value="1"/>
</dbReference>
<dbReference type="SMART" id="SM00434">
    <property type="entry name" value="TOP4c"/>
    <property type="match status" value="1"/>
</dbReference>
<feature type="active site" description="O-(5'-phospho-DNA)-tyrosine intermediate" evidence="7">
    <location>
        <position position="121"/>
    </location>
</feature>
<evidence type="ECO:0000256" key="3">
    <source>
        <dbReference type="ARBA" id="ARBA00012895"/>
    </source>
</evidence>
<dbReference type="Gene3D" id="3.30.1360.40">
    <property type="match status" value="1"/>
</dbReference>
<dbReference type="Gene3D" id="3.90.199.10">
    <property type="entry name" value="Topoisomerase II, domain 5"/>
    <property type="match status" value="1"/>
</dbReference>
<dbReference type="EC" id="5.6.2.2" evidence="3"/>
<evidence type="ECO:0000256" key="4">
    <source>
        <dbReference type="ARBA" id="ARBA00023029"/>
    </source>
</evidence>
<sequence length="886" mass="98521">MTTLGTIRTIDINEEMRGAYLDYAMSVIVSRALPDVRDGLKPVHRRILYAMYDMGLRPNQPYKKSARIVGEVLGKYHPHGDSAVYDAMVRLAQDFSMRYPLVDGQGNFGSIDGDNAAAMRYTEARLAPIAMEMLADIDKETVDFVDNFDGTLQEPSVLPARLPNLLVNGASGIAVGMTTNIPPHNLGEICDALCYLIDHYDQRDDITAQDLMQFVQGPDFPTGGIIYRYRNDRNHDNTDTILNAYATGRGQIVVQARTHVEEMSRGRHRIVVTELPYQVNRANLIERIAQLVRDGKLDNISDLRDESDRSGMRIVIELTRNADPTETLEALFKHTPMRQTFGVIMLALVDGQPRMLTLKSALLHYIEHRIQVVRRRSAYELERARHRAHVLEGLRIALDHLDAVIETIRRSRTQETARANLQKRFKLTEVQAEAILSMQLRRLAALERRKIEDEYKALLNRIAELEQLLATPALVLQVIRDELVELKRTYADPRRTVIITETNYTGAVSTDALIADAPVVVTVGQKEDVERVVNLAEAPRQATNVRFVRTMQNRHECFIISRDGLAWRRSVHLVPQRTNTQTTTSLAQWLTGYERRHTLAAMVDFPADWMSDEHSSASLVLVSAQGRVMRIAASHFSSMIDAANAFTLDKNDTVVWAGVAPTEEDELVLLTRQGQAIRFALAEVRPMGPGASGVMGVKLQGKDDLVVGAGLRSEGTHLLVVSAKGYAKRVPLDEFPIQGRYGKGVIAAKPSARTGTVIGGGVVSADDNLLLHTKRKSVLLPAARVEEASRTARGSQPFKLAAQDEVQTLAIWKTTPLASPTSDEAPPTPAKPTRARTRSTATGGAKSKRRTKTASKPKAEKAPKSKRSTSTTRKKRRSTTSVDKKR</sequence>
<dbReference type="InterPro" id="IPR035516">
    <property type="entry name" value="Gyrase/topoIV_suA_C"/>
</dbReference>
<evidence type="ECO:0000256" key="8">
    <source>
        <dbReference type="SAM" id="MobiDB-lite"/>
    </source>
</evidence>
<dbReference type="OrthoDB" id="9806486at2"/>
<dbReference type="Proteomes" id="UP000037784">
    <property type="component" value="Unassembled WGS sequence"/>
</dbReference>
<proteinExistence type="inferred from homology"/>
<dbReference type="InterPro" id="IPR002205">
    <property type="entry name" value="Topo_IIA_dom_A"/>
</dbReference>
<dbReference type="SUPFAM" id="SSF56719">
    <property type="entry name" value="Type II DNA topoisomerase"/>
    <property type="match status" value="1"/>
</dbReference>
<dbReference type="Gene3D" id="2.120.10.90">
    <property type="entry name" value="DNA gyrase/topoisomerase IV, subunit A, C-terminal"/>
    <property type="match status" value="1"/>
</dbReference>
<dbReference type="InParanoid" id="A0A0M8KA27"/>
<comment type="caution">
    <text evidence="10">The sequence shown here is derived from an EMBL/GenBank/DDBJ whole genome shotgun (WGS) entry which is preliminary data.</text>
</comment>
<dbReference type="FunFam" id="3.30.1360.40:FF:000002">
    <property type="entry name" value="DNA gyrase subunit A"/>
    <property type="match status" value="1"/>
</dbReference>
<dbReference type="FunFam" id="3.90.199.10:FF:000001">
    <property type="entry name" value="DNA gyrase subunit A"/>
    <property type="match status" value="1"/>
</dbReference>
<evidence type="ECO:0000256" key="1">
    <source>
        <dbReference type="ARBA" id="ARBA00000185"/>
    </source>
</evidence>
<dbReference type="GO" id="GO:0003677">
    <property type="term" value="F:DNA binding"/>
    <property type="evidence" value="ECO:0007669"/>
    <property type="project" value="UniProtKB-UniRule"/>
</dbReference>
<dbReference type="CDD" id="cd00187">
    <property type="entry name" value="TOP4c"/>
    <property type="match status" value="1"/>
</dbReference>
<keyword evidence="4 7" id="KW-0799">Topoisomerase</keyword>
<accession>A0A0M8KA27</accession>